<sequence precursor="true">MAGRMRWLRGLLLVALLTFAVSAAHTLGDDVRRVTVAYEVTGVAGHVEIRFEEADGALSTAAPVTLPWRRQFTVTADSRFLSLSAGRTDSSPGDVTCRITADGALIALDGLSGGYTQCTGMLTR</sequence>
<proteinExistence type="inferred from homology"/>
<dbReference type="EMBL" id="CP000384">
    <property type="protein sequence ID" value="ABG11300.1"/>
    <property type="molecule type" value="Genomic_DNA"/>
</dbReference>
<evidence type="ECO:0000256" key="7">
    <source>
        <dbReference type="SAM" id="SignalP"/>
    </source>
</evidence>
<name>A0A5Q5BRY5_MYCSS</name>
<dbReference type="InterPro" id="IPR038468">
    <property type="entry name" value="MmpS_C"/>
</dbReference>
<gene>
    <name evidence="8" type="ordered locus">Mmcs_5198</name>
</gene>
<keyword evidence="5" id="KW-1133">Transmembrane helix</keyword>
<keyword evidence="4" id="KW-0812">Transmembrane</keyword>
<evidence type="ECO:0000256" key="4">
    <source>
        <dbReference type="ARBA" id="ARBA00022692"/>
    </source>
</evidence>
<keyword evidence="3" id="KW-1003">Cell membrane</keyword>
<dbReference type="Pfam" id="PF05423">
    <property type="entry name" value="Mycobact_memb"/>
    <property type="match status" value="1"/>
</dbReference>
<reference evidence="8" key="1">
    <citation type="submission" date="2006-06" db="EMBL/GenBank/DDBJ databases">
        <title>Complete sequence of chromosome of Mycobacterium sp. MCS.</title>
        <authorList>
            <consortium name="US DOE Joint Genome Institute"/>
            <person name="Copeland A."/>
            <person name="Lucas S."/>
            <person name="Lapidus A."/>
            <person name="Barry K."/>
            <person name="Detter J.C."/>
            <person name="Glavina del Rio T."/>
            <person name="Hammon N."/>
            <person name="Israni S."/>
            <person name="Dalin E."/>
            <person name="Tice H."/>
            <person name="Pitluck S."/>
            <person name="Martinez M."/>
            <person name="Schmutz J."/>
            <person name="Larimer F."/>
            <person name="Land M."/>
            <person name="Hauser L."/>
            <person name="Kyrpides N."/>
            <person name="Kim E."/>
            <person name="Miller C.D."/>
            <person name="Hughes J.E."/>
            <person name="Anderson A.J."/>
            <person name="Sims R.C."/>
            <person name="Richardson P."/>
        </authorList>
    </citation>
    <scope>NUCLEOTIDE SEQUENCE [LARGE SCALE GENOMIC DNA]</scope>
    <source>
        <strain evidence="8">MCS</strain>
    </source>
</reference>
<dbReference type="AlphaFoldDB" id="A0A5Q5BRY5"/>
<feature type="signal peptide" evidence="7">
    <location>
        <begin position="1"/>
        <end position="23"/>
    </location>
</feature>
<evidence type="ECO:0000256" key="1">
    <source>
        <dbReference type="ARBA" id="ARBA00004236"/>
    </source>
</evidence>
<comment type="subcellular location">
    <subcellularLocation>
        <location evidence="1">Cell membrane</location>
    </subcellularLocation>
</comment>
<dbReference type="Gene3D" id="2.60.40.2880">
    <property type="entry name" value="MmpS1-5, C-terminal soluble domain"/>
    <property type="match status" value="1"/>
</dbReference>
<dbReference type="InterPro" id="IPR008693">
    <property type="entry name" value="MmpS"/>
</dbReference>
<keyword evidence="7" id="KW-0732">Signal</keyword>
<evidence type="ECO:0008006" key="9">
    <source>
        <dbReference type="Google" id="ProtNLM"/>
    </source>
</evidence>
<organism evidence="8">
    <name type="scientific">Mycobacterium sp. (strain MCS)</name>
    <dbReference type="NCBI Taxonomy" id="164756"/>
    <lineage>
        <taxon>Bacteria</taxon>
        <taxon>Bacillati</taxon>
        <taxon>Actinomycetota</taxon>
        <taxon>Actinomycetes</taxon>
        <taxon>Mycobacteriales</taxon>
        <taxon>Mycobacteriaceae</taxon>
        <taxon>Mycobacterium</taxon>
    </lineage>
</organism>
<evidence type="ECO:0000313" key="8">
    <source>
        <dbReference type="EMBL" id="ABG11300.1"/>
    </source>
</evidence>
<feature type="chain" id="PRO_5024318455" description="MmpS family membrane protein" evidence="7">
    <location>
        <begin position="24"/>
        <end position="124"/>
    </location>
</feature>
<evidence type="ECO:0000256" key="6">
    <source>
        <dbReference type="ARBA" id="ARBA00023136"/>
    </source>
</evidence>
<comment type="similarity">
    <text evidence="2">Belongs to the MmpS family.</text>
</comment>
<dbReference type="KEGG" id="mmc:Mmcs_5198"/>
<protein>
    <recommendedName>
        <fullName evidence="9">MmpS family membrane protein</fullName>
    </recommendedName>
</protein>
<keyword evidence="6" id="KW-0472">Membrane</keyword>
<evidence type="ECO:0000256" key="2">
    <source>
        <dbReference type="ARBA" id="ARBA00007531"/>
    </source>
</evidence>
<accession>A0A5Q5BRY5</accession>
<dbReference type="GO" id="GO:0005886">
    <property type="term" value="C:plasma membrane"/>
    <property type="evidence" value="ECO:0007669"/>
    <property type="project" value="UniProtKB-SubCell"/>
</dbReference>
<evidence type="ECO:0000256" key="5">
    <source>
        <dbReference type="ARBA" id="ARBA00022989"/>
    </source>
</evidence>
<evidence type="ECO:0000256" key="3">
    <source>
        <dbReference type="ARBA" id="ARBA00022475"/>
    </source>
</evidence>